<proteinExistence type="inferred from homology"/>
<evidence type="ECO:0000256" key="5">
    <source>
        <dbReference type="ARBA" id="ARBA00023136"/>
    </source>
</evidence>
<feature type="transmembrane region" description="Helical" evidence="6">
    <location>
        <begin position="323"/>
        <end position="343"/>
    </location>
</feature>
<dbReference type="InterPro" id="IPR000515">
    <property type="entry name" value="MetI-like"/>
</dbReference>
<comment type="subcellular location">
    <subcellularLocation>
        <location evidence="1 6">Cell membrane</location>
        <topology evidence="1 6">Multi-pass membrane protein</topology>
    </subcellularLocation>
</comment>
<feature type="transmembrane region" description="Helical" evidence="6">
    <location>
        <begin position="299"/>
        <end position="317"/>
    </location>
</feature>
<dbReference type="EMBL" id="NIPW01000008">
    <property type="protein sequence ID" value="OWJ79319.1"/>
    <property type="molecule type" value="Genomic_DNA"/>
</dbReference>
<organism evidence="8 9">
    <name type="scientific">Haematobacter genomosp. 1</name>
    <dbReference type="NCBI Taxonomy" id="366618"/>
    <lineage>
        <taxon>Bacteria</taxon>
        <taxon>Pseudomonadati</taxon>
        <taxon>Pseudomonadota</taxon>
        <taxon>Alphaproteobacteria</taxon>
        <taxon>Rhodobacterales</taxon>
        <taxon>Paracoccaceae</taxon>
        <taxon>Haematobacter</taxon>
    </lineage>
</organism>
<feature type="transmembrane region" description="Helical" evidence="6">
    <location>
        <begin position="180"/>
        <end position="199"/>
    </location>
</feature>
<feature type="transmembrane region" description="Helical" evidence="6">
    <location>
        <begin position="255"/>
        <end position="278"/>
    </location>
</feature>
<comment type="similarity">
    <text evidence="6">Belongs to the binding-protein-dependent transport system permease family.</text>
</comment>
<feature type="transmembrane region" description="Helical" evidence="6">
    <location>
        <begin position="43"/>
        <end position="64"/>
    </location>
</feature>
<evidence type="ECO:0000256" key="6">
    <source>
        <dbReference type="RuleBase" id="RU363032"/>
    </source>
</evidence>
<dbReference type="SUPFAM" id="SSF161098">
    <property type="entry name" value="MetI-like"/>
    <property type="match status" value="1"/>
</dbReference>
<evidence type="ECO:0000259" key="7">
    <source>
        <dbReference type="PROSITE" id="PS50928"/>
    </source>
</evidence>
<evidence type="ECO:0000256" key="4">
    <source>
        <dbReference type="ARBA" id="ARBA00022989"/>
    </source>
</evidence>
<dbReference type="AlphaFoldDB" id="A0A212ADS2"/>
<dbReference type="GO" id="GO:0055085">
    <property type="term" value="P:transmembrane transport"/>
    <property type="evidence" value="ECO:0007669"/>
    <property type="project" value="InterPro"/>
</dbReference>
<keyword evidence="9" id="KW-1185">Reference proteome</keyword>
<dbReference type="PANTHER" id="PTHR30177:SF30">
    <property type="entry name" value="GLYCINE BETAINE UPTAKE SYSTEM PERMEASE PROTEIN YEHY"/>
    <property type="match status" value="1"/>
</dbReference>
<dbReference type="PANTHER" id="PTHR30177">
    <property type="entry name" value="GLYCINE BETAINE/L-PROLINE TRANSPORT SYSTEM PERMEASE PROTEIN PROW"/>
    <property type="match status" value="1"/>
</dbReference>
<evidence type="ECO:0000313" key="8">
    <source>
        <dbReference type="EMBL" id="OWJ79319.1"/>
    </source>
</evidence>
<dbReference type="Pfam" id="PF00528">
    <property type="entry name" value="BPD_transp_1"/>
    <property type="match status" value="1"/>
</dbReference>
<evidence type="ECO:0000256" key="3">
    <source>
        <dbReference type="ARBA" id="ARBA00022692"/>
    </source>
</evidence>
<keyword evidence="5 6" id="KW-0472">Membrane</keyword>
<keyword evidence="3 6" id="KW-0812">Transmembrane</keyword>
<gene>
    <name evidence="8" type="ORF">CDV49_05360</name>
</gene>
<dbReference type="GO" id="GO:0031460">
    <property type="term" value="P:glycine betaine transport"/>
    <property type="evidence" value="ECO:0007669"/>
    <property type="project" value="TreeGrafter"/>
</dbReference>
<feature type="domain" description="ABC transmembrane type-1" evidence="7">
    <location>
        <begin position="174"/>
        <end position="374"/>
    </location>
</feature>
<dbReference type="InterPro" id="IPR035906">
    <property type="entry name" value="MetI-like_sf"/>
</dbReference>
<keyword evidence="4 6" id="KW-1133">Transmembrane helix</keyword>
<reference evidence="8 9" key="1">
    <citation type="submission" date="2016-12" db="EMBL/GenBank/DDBJ databases">
        <title>Comparison of Traditional DNA-DNA Hybridization with In Silico Genomic Analysis.</title>
        <authorList>
            <person name="Nicholson A.C."/>
            <person name="Humrighouse B.W."/>
            <person name="Graziano J."/>
            <person name="Lasker B."/>
            <person name="Whitney A.M."/>
            <person name="Mcquiston J.R."/>
        </authorList>
    </citation>
    <scope>NUCLEOTIDE SEQUENCE [LARGE SCALE GENOMIC DNA]</scope>
    <source>
        <strain evidence="8 9">H2240</strain>
    </source>
</reference>
<protein>
    <submittedName>
        <fullName evidence="8">ABC transporter permease</fullName>
    </submittedName>
</protein>
<feature type="transmembrane region" description="Helical" evidence="6">
    <location>
        <begin position="350"/>
        <end position="376"/>
    </location>
</feature>
<name>A0A212ADS2_9RHOB</name>
<evidence type="ECO:0000256" key="1">
    <source>
        <dbReference type="ARBA" id="ARBA00004651"/>
    </source>
</evidence>
<feature type="transmembrane region" description="Helical" evidence="6">
    <location>
        <begin position="73"/>
        <end position="95"/>
    </location>
</feature>
<comment type="caution">
    <text evidence="8">The sequence shown here is derived from an EMBL/GenBank/DDBJ whole genome shotgun (WGS) entry which is preliminary data.</text>
</comment>
<evidence type="ECO:0000313" key="9">
    <source>
        <dbReference type="Proteomes" id="UP000196878"/>
    </source>
</evidence>
<keyword evidence="2 6" id="KW-0813">Transport</keyword>
<dbReference type="GO" id="GO:0005886">
    <property type="term" value="C:plasma membrane"/>
    <property type="evidence" value="ECO:0007669"/>
    <property type="project" value="UniProtKB-SubCell"/>
</dbReference>
<dbReference type="OrthoDB" id="9801163at2"/>
<feature type="transmembrane region" description="Helical" evidence="6">
    <location>
        <begin position="136"/>
        <end position="160"/>
    </location>
</feature>
<feature type="transmembrane region" description="Helical" evidence="6">
    <location>
        <begin position="107"/>
        <end position="124"/>
    </location>
</feature>
<dbReference type="Gene3D" id="1.10.3720.10">
    <property type="entry name" value="MetI-like"/>
    <property type="match status" value="1"/>
</dbReference>
<sequence>MSRMDRLTVVLAVPLLAALALPVLSFRANRIAAQEGQTLVELFGPLWAGGIAAMTLLLAVILLVERRPWLRGLLLALALAGLFVLLGHAASGLLSQAPPAARASPGLGFWLAFGALVLLMVETVSRARITNGTKALLLIGTVAAIAVLLRSGVLADLSIAAEYRGRASAFHRALIDHLTLAFGSFAAALVAGVPTGMLIQRRPALRDAVMNLLTMIQTIPSIALFGMLILPLAWIAANLPGAAGLGIRGIGMAPALIALFLYALLPIVANTVAGLDGVPRAVTEAATGMGMTRAERRRLVDIPLALPVILAGARIVLVQNIGLATVGALIGSGGFGTFIFQGIGQTATDLILLGVLPTVALAFLTSAIMDLMIAFFRVQSR</sequence>
<dbReference type="Proteomes" id="UP000196878">
    <property type="component" value="Unassembled WGS sequence"/>
</dbReference>
<feature type="transmembrane region" description="Helical" evidence="6">
    <location>
        <begin position="211"/>
        <end position="235"/>
    </location>
</feature>
<dbReference type="InterPro" id="IPR051204">
    <property type="entry name" value="ABC_transp_perm/SBD"/>
</dbReference>
<evidence type="ECO:0000256" key="2">
    <source>
        <dbReference type="ARBA" id="ARBA00022448"/>
    </source>
</evidence>
<accession>A0A212ADS2</accession>
<dbReference type="PROSITE" id="PS50928">
    <property type="entry name" value="ABC_TM1"/>
    <property type="match status" value="1"/>
</dbReference>
<dbReference type="CDD" id="cd06261">
    <property type="entry name" value="TM_PBP2"/>
    <property type="match status" value="1"/>
</dbReference>